<feature type="compositionally biased region" description="Low complexity" evidence="5">
    <location>
        <begin position="187"/>
        <end position="200"/>
    </location>
</feature>
<name>A0A6A6T268_9PLEO</name>
<protein>
    <recommendedName>
        <fullName evidence="9">Ricin B lectin domain-containing protein</fullName>
    </recommendedName>
</protein>
<dbReference type="GO" id="GO:0071944">
    <property type="term" value="C:cell periphery"/>
    <property type="evidence" value="ECO:0007669"/>
    <property type="project" value="UniProtKB-ARBA"/>
</dbReference>
<dbReference type="Proteomes" id="UP000799324">
    <property type="component" value="Unassembled WGS sequence"/>
</dbReference>
<comment type="subcellular location">
    <subcellularLocation>
        <location evidence="1">Membrane</location>
        <topology evidence="1">Single-pass membrane protein</topology>
    </subcellularLocation>
</comment>
<dbReference type="PANTHER" id="PTHR15549">
    <property type="entry name" value="PAIRED IMMUNOGLOBULIN-LIKE TYPE 2 RECEPTOR"/>
    <property type="match status" value="1"/>
</dbReference>
<gene>
    <name evidence="7" type="ORF">K491DRAFT_680723</name>
</gene>
<evidence type="ECO:0000256" key="5">
    <source>
        <dbReference type="SAM" id="MobiDB-lite"/>
    </source>
</evidence>
<feature type="transmembrane region" description="Helical" evidence="6">
    <location>
        <begin position="211"/>
        <end position="233"/>
    </location>
</feature>
<feature type="region of interest" description="Disordered" evidence="5">
    <location>
        <begin position="309"/>
        <end position="338"/>
    </location>
</feature>
<evidence type="ECO:0000313" key="8">
    <source>
        <dbReference type="Proteomes" id="UP000799324"/>
    </source>
</evidence>
<dbReference type="InterPro" id="IPR035992">
    <property type="entry name" value="Ricin_B-like_lectins"/>
</dbReference>
<evidence type="ECO:0008006" key="9">
    <source>
        <dbReference type="Google" id="ProtNLM"/>
    </source>
</evidence>
<dbReference type="SUPFAM" id="SSF50370">
    <property type="entry name" value="Ricin B-like lectins"/>
    <property type="match status" value="1"/>
</dbReference>
<evidence type="ECO:0000256" key="4">
    <source>
        <dbReference type="ARBA" id="ARBA00023136"/>
    </source>
</evidence>
<sequence>MANFDKNQWHQLYTNQSDVMSLLGTNLYQDGKTGSVFFNTTDTDDPRYRWQIFSINSTTYVIRNQDGGGTALLGTAYAPTEDYDGHTRGQMVKGNISDESVYWTITPWNDGTYYMVNEANGTNWHLGNHNGIIILDSNITKAPDGTAPGEQRWTLHPIENATINDSRFSSVELPTYTVTSAPPNPSPTGSAPATTSSVSPQPGGLSTAAKAGIGAGVGAAALIALVLLGLFFWRRRKQETSPSPYQYEDLTPAYQGPTPYDGVAPKYEMYQDNNVKHGDLTMAHQVPPQEDVATVKYEMYQDNNVNHEMSDTQVTPAELPSTAIEPETRTGGTAAENR</sequence>
<dbReference type="AlphaFoldDB" id="A0A6A6T268"/>
<feature type="region of interest" description="Disordered" evidence="5">
    <location>
        <begin position="176"/>
        <end position="204"/>
    </location>
</feature>
<evidence type="ECO:0000256" key="1">
    <source>
        <dbReference type="ARBA" id="ARBA00004167"/>
    </source>
</evidence>
<dbReference type="OrthoDB" id="4158815at2759"/>
<evidence type="ECO:0000313" key="7">
    <source>
        <dbReference type="EMBL" id="KAF2653231.1"/>
    </source>
</evidence>
<dbReference type="PANTHER" id="PTHR15549:SF30">
    <property type="entry name" value="MID2 DOMAIN-CONTAINING PROTEIN"/>
    <property type="match status" value="1"/>
</dbReference>
<accession>A0A6A6T268</accession>
<reference evidence="7" key="1">
    <citation type="journal article" date="2020" name="Stud. Mycol.">
        <title>101 Dothideomycetes genomes: a test case for predicting lifestyles and emergence of pathogens.</title>
        <authorList>
            <person name="Haridas S."/>
            <person name="Albert R."/>
            <person name="Binder M."/>
            <person name="Bloem J."/>
            <person name="Labutti K."/>
            <person name="Salamov A."/>
            <person name="Andreopoulos B."/>
            <person name="Baker S."/>
            <person name="Barry K."/>
            <person name="Bills G."/>
            <person name="Bluhm B."/>
            <person name="Cannon C."/>
            <person name="Castanera R."/>
            <person name="Culley D."/>
            <person name="Daum C."/>
            <person name="Ezra D."/>
            <person name="Gonzalez J."/>
            <person name="Henrissat B."/>
            <person name="Kuo A."/>
            <person name="Liang C."/>
            <person name="Lipzen A."/>
            <person name="Lutzoni F."/>
            <person name="Magnuson J."/>
            <person name="Mondo S."/>
            <person name="Nolan M."/>
            <person name="Ohm R."/>
            <person name="Pangilinan J."/>
            <person name="Park H.-J."/>
            <person name="Ramirez L."/>
            <person name="Alfaro M."/>
            <person name="Sun H."/>
            <person name="Tritt A."/>
            <person name="Yoshinaga Y."/>
            <person name="Zwiers L.-H."/>
            <person name="Turgeon B."/>
            <person name="Goodwin S."/>
            <person name="Spatafora J."/>
            <person name="Crous P."/>
            <person name="Grigoriev I."/>
        </authorList>
    </citation>
    <scope>NUCLEOTIDE SEQUENCE</scope>
    <source>
        <strain evidence="7">CBS 122681</strain>
    </source>
</reference>
<keyword evidence="3 6" id="KW-1133">Transmembrane helix</keyword>
<organism evidence="7 8">
    <name type="scientific">Lophiostoma macrostomum CBS 122681</name>
    <dbReference type="NCBI Taxonomy" id="1314788"/>
    <lineage>
        <taxon>Eukaryota</taxon>
        <taxon>Fungi</taxon>
        <taxon>Dikarya</taxon>
        <taxon>Ascomycota</taxon>
        <taxon>Pezizomycotina</taxon>
        <taxon>Dothideomycetes</taxon>
        <taxon>Pleosporomycetidae</taxon>
        <taxon>Pleosporales</taxon>
        <taxon>Lophiostomataceae</taxon>
        <taxon>Lophiostoma</taxon>
    </lineage>
</organism>
<proteinExistence type="predicted"/>
<evidence type="ECO:0000256" key="2">
    <source>
        <dbReference type="ARBA" id="ARBA00022692"/>
    </source>
</evidence>
<dbReference type="GO" id="GO:0016020">
    <property type="term" value="C:membrane"/>
    <property type="evidence" value="ECO:0007669"/>
    <property type="project" value="UniProtKB-SubCell"/>
</dbReference>
<keyword evidence="4 6" id="KW-0472">Membrane</keyword>
<evidence type="ECO:0000256" key="3">
    <source>
        <dbReference type="ARBA" id="ARBA00022989"/>
    </source>
</evidence>
<dbReference type="EMBL" id="MU004385">
    <property type="protein sequence ID" value="KAF2653231.1"/>
    <property type="molecule type" value="Genomic_DNA"/>
</dbReference>
<evidence type="ECO:0000256" key="6">
    <source>
        <dbReference type="SAM" id="Phobius"/>
    </source>
</evidence>
<keyword evidence="8" id="KW-1185">Reference proteome</keyword>
<dbReference type="InterPro" id="IPR051694">
    <property type="entry name" value="Immunoregulatory_rcpt-like"/>
</dbReference>
<keyword evidence="2 6" id="KW-0812">Transmembrane</keyword>